<feature type="region of interest" description="Disordered" evidence="1">
    <location>
        <begin position="1"/>
        <end position="23"/>
    </location>
</feature>
<feature type="domain" description="DUF4328" evidence="3">
    <location>
        <begin position="68"/>
        <end position="231"/>
    </location>
</feature>
<feature type="region of interest" description="Disordered" evidence="1">
    <location>
        <begin position="252"/>
        <end position="358"/>
    </location>
</feature>
<evidence type="ECO:0000313" key="5">
    <source>
        <dbReference type="Proteomes" id="UP000284057"/>
    </source>
</evidence>
<reference evidence="4 5" key="1">
    <citation type="submission" date="2018-09" db="EMBL/GenBank/DDBJ databases">
        <title>Isolation, diversity and antifungal activity of actinobacteria from wheat.</title>
        <authorList>
            <person name="Han C."/>
        </authorList>
    </citation>
    <scope>NUCLEOTIDE SEQUENCE [LARGE SCALE GENOMIC DNA]</scope>
    <source>
        <strain evidence="4 5">NEAU-YY265</strain>
    </source>
</reference>
<evidence type="ECO:0000256" key="1">
    <source>
        <dbReference type="SAM" id="MobiDB-lite"/>
    </source>
</evidence>
<feature type="transmembrane region" description="Helical" evidence="2">
    <location>
        <begin position="207"/>
        <end position="226"/>
    </location>
</feature>
<feature type="transmembrane region" description="Helical" evidence="2">
    <location>
        <begin position="34"/>
        <end position="59"/>
    </location>
</feature>
<dbReference type="RefSeq" id="WP_119662751.1">
    <property type="nucleotide sequence ID" value="NZ_QUAL01000399.1"/>
</dbReference>
<keyword evidence="2" id="KW-0812">Transmembrane</keyword>
<name>A0A418KIM9_9ACTN</name>
<dbReference type="InterPro" id="IPR025565">
    <property type="entry name" value="DUF4328"/>
</dbReference>
<keyword evidence="2" id="KW-0472">Membrane</keyword>
<gene>
    <name evidence="4" type="ORF">DY240_26915</name>
</gene>
<comment type="caution">
    <text evidence="4">The sequence shown here is derived from an EMBL/GenBank/DDBJ whole genome shotgun (WGS) entry which is preliminary data.</text>
</comment>
<feature type="compositionally biased region" description="Low complexity" evidence="1">
    <location>
        <begin position="307"/>
        <end position="319"/>
    </location>
</feature>
<evidence type="ECO:0000259" key="3">
    <source>
        <dbReference type="Pfam" id="PF14219"/>
    </source>
</evidence>
<feature type="transmembrane region" description="Helical" evidence="2">
    <location>
        <begin position="124"/>
        <end position="144"/>
    </location>
</feature>
<feature type="compositionally biased region" description="Pro residues" evidence="1">
    <location>
        <begin position="297"/>
        <end position="306"/>
    </location>
</feature>
<feature type="compositionally biased region" description="Gly residues" evidence="1">
    <location>
        <begin position="266"/>
        <end position="277"/>
    </location>
</feature>
<organism evidence="4 5">
    <name type="scientific">Jiangella rhizosphaerae</name>
    <dbReference type="NCBI Taxonomy" id="2293569"/>
    <lineage>
        <taxon>Bacteria</taxon>
        <taxon>Bacillati</taxon>
        <taxon>Actinomycetota</taxon>
        <taxon>Actinomycetes</taxon>
        <taxon>Jiangellales</taxon>
        <taxon>Jiangellaceae</taxon>
        <taxon>Jiangella</taxon>
    </lineage>
</organism>
<keyword evidence="2" id="KW-1133">Transmembrane helix</keyword>
<dbReference type="AlphaFoldDB" id="A0A418KIM9"/>
<sequence length="358" mass="36789">MSSYDHPDQQWGNAQWAPPPPAGEPSGLGGLRTALTVLFVVMSLVSLLSIAAYAGRIGYVSDVLESGGIDPSRAEDADAFVGVAAVLWLLLFLATAVVFIVWQYRHAANARLLGAQGGVSSPGWAIGGWFIPLANLVIPAINVYSNAQTSDTQGRHGAADERRGSAIVVVWAVCWGLAASLERGAQASVPDELSADYLDRLKSADGLSLAANIGYIAAAVLAIVMVRTLTRRQEAALAARPALAGGQPYGAWPPPYGHGQQAYGQPGYGQPGYGQPGYGPPPSGSPYGQPPAGAGYGPPPESPYGRPPASGSPYGQPPAGQNPPPSPFARHDGDPSPRDPDGPPSPPAPPPVPPSPAP</sequence>
<dbReference type="OrthoDB" id="4174975at2"/>
<accession>A0A418KIM9</accession>
<evidence type="ECO:0000313" key="4">
    <source>
        <dbReference type="EMBL" id="RIQ12651.1"/>
    </source>
</evidence>
<feature type="compositionally biased region" description="Pro residues" evidence="1">
    <location>
        <begin position="342"/>
        <end position="358"/>
    </location>
</feature>
<evidence type="ECO:0000256" key="2">
    <source>
        <dbReference type="SAM" id="Phobius"/>
    </source>
</evidence>
<proteinExistence type="predicted"/>
<dbReference type="EMBL" id="QUAL01000399">
    <property type="protein sequence ID" value="RIQ12651.1"/>
    <property type="molecule type" value="Genomic_DNA"/>
</dbReference>
<feature type="transmembrane region" description="Helical" evidence="2">
    <location>
        <begin position="80"/>
        <end position="104"/>
    </location>
</feature>
<protein>
    <submittedName>
        <fullName evidence="4">DUF4328 domain-containing protein</fullName>
    </submittedName>
</protein>
<feature type="transmembrane region" description="Helical" evidence="2">
    <location>
        <begin position="164"/>
        <end position="181"/>
    </location>
</feature>
<keyword evidence="5" id="KW-1185">Reference proteome</keyword>
<dbReference type="Pfam" id="PF14219">
    <property type="entry name" value="DUF4328"/>
    <property type="match status" value="1"/>
</dbReference>
<feature type="compositionally biased region" description="Basic and acidic residues" evidence="1">
    <location>
        <begin position="329"/>
        <end position="341"/>
    </location>
</feature>
<dbReference type="Proteomes" id="UP000284057">
    <property type="component" value="Unassembled WGS sequence"/>
</dbReference>